<dbReference type="GO" id="GO:0043041">
    <property type="term" value="P:amino acid activation for nonribosomal peptide biosynthetic process"/>
    <property type="evidence" value="ECO:0007669"/>
    <property type="project" value="TreeGrafter"/>
</dbReference>
<keyword evidence="2" id="KW-0596">Phosphopantetheine</keyword>
<keyword evidence="6" id="KW-1185">Reference proteome</keyword>
<dbReference type="InterPro" id="IPR025110">
    <property type="entry name" value="AMP-bd_C"/>
</dbReference>
<evidence type="ECO:0000256" key="3">
    <source>
        <dbReference type="ARBA" id="ARBA00022553"/>
    </source>
</evidence>
<organism evidence="5 6">
    <name type="scientific">Micromonospora craniellae</name>
    <dbReference type="NCBI Taxonomy" id="2294034"/>
    <lineage>
        <taxon>Bacteria</taxon>
        <taxon>Bacillati</taxon>
        <taxon>Actinomycetota</taxon>
        <taxon>Actinomycetes</taxon>
        <taxon>Micromonosporales</taxon>
        <taxon>Micromonosporaceae</taxon>
        <taxon>Micromonospora</taxon>
    </lineage>
</organism>
<evidence type="ECO:0000259" key="4">
    <source>
        <dbReference type="PROSITE" id="PS50075"/>
    </source>
</evidence>
<dbReference type="InterPro" id="IPR001031">
    <property type="entry name" value="Thioesterase"/>
</dbReference>
<dbReference type="PROSITE" id="PS00455">
    <property type="entry name" value="AMP_BINDING"/>
    <property type="match status" value="1"/>
</dbReference>
<dbReference type="AlphaFoldDB" id="A0A372G614"/>
<keyword evidence="3" id="KW-0597">Phosphoprotein</keyword>
<dbReference type="Gene3D" id="3.40.50.1820">
    <property type="entry name" value="alpha/beta hydrolase"/>
    <property type="match status" value="1"/>
</dbReference>
<dbReference type="InterPro" id="IPR029058">
    <property type="entry name" value="AB_hydrolase_fold"/>
</dbReference>
<comment type="cofactor">
    <cofactor evidence="1">
        <name>pantetheine 4'-phosphate</name>
        <dbReference type="ChEBI" id="CHEBI:47942"/>
    </cofactor>
</comment>
<dbReference type="SUPFAM" id="SSF53474">
    <property type="entry name" value="alpha/beta-Hydrolases"/>
    <property type="match status" value="1"/>
</dbReference>
<gene>
    <name evidence="5" type="ORF">D0Q02_03090</name>
</gene>
<proteinExistence type="predicted"/>
<reference evidence="5 6" key="1">
    <citation type="submission" date="2018-08" db="EMBL/GenBank/DDBJ databases">
        <title>Verrucosispora craniellae sp. nov., isolated from a marine sponge in the South China Sea.</title>
        <authorList>
            <person name="Li L."/>
            <person name="Lin H.W."/>
        </authorList>
    </citation>
    <scope>NUCLEOTIDE SEQUENCE [LARGE SCALE GENOMIC DNA]</scope>
    <source>
        <strain evidence="5 6">LHW63014</strain>
    </source>
</reference>
<evidence type="ECO:0000313" key="6">
    <source>
        <dbReference type="Proteomes" id="UP000262621"/>
    </source>
</evidence>
<evidence type="ECO:0000313" key="5">
    <source>
        <dbReference type="EMBL" id="RFS48471.1"/>
    </source>
</evidence>
<name>A0A372G614_9ACTN</name>
<dbReference type="InterPro" id="IPR009081">
    <property type="entry name" value="PP-bd_ACP"/>
</dbReference>
<dbReference type="Pfam" id="PF00550">
    <property type="entry name" value="PP-binding"/>
    <property type="match status" value="1"/>
</dbReference>
<dbReference type="EMBL" id="QVFU01000001">
    <property type="protein sequence ID" value="RFS48471.1"/>
    <property type="molecule type" value="Genomic_DNA"/>
</dbReference>
<dbReference type="SUPFAM" id="SSF47336">
    <property type="entry name" value="ACP-like"/>
    <property type="match status" value="1"/>
</dbReference>
<dbReference type="InterPro" id="IPR042099">
    <property type="entry name" value="ANL_N_sf"/>
</dbReference>
<dbReference type="GO" id="GO:0005737">
    <property type="term" value="C:cytoplasm"/>
    <property type="evidence" value="ECO:0007669"/>
    <property type="project" value="TreeGrafter"/>
</dbReference>
<keyword evidence="5" id="KW-0378">Hydrolase</keyword>
<dbReference type="InterPro" id="IPR000873">
    <property type="entry name" value="AMP-dep_synth/lig_dom"/>
</dbReference>
<dbReference type="GO" id="GO:0044550">
    <property type="term" value="P:secondary metabolite biosynthetic process"/>
    <property type="evidence" value="ECO:0007669"/>
    <property type="project" value="TreeGrafter"/>
</dbReference>
<dbReference type="PANTHER" id="PTHR45527:SF1">
    <property type="entry name" value="FATTY ACID SYNTHASE"/>
    <property type="match status" value="1"/>
</dbReference>
<evidence type="ECO:0000256" key="1">
    <source>
        <dbReference type="ARBA" id="ARBA00001957"/>
    </source>
</evidence>
<dbReference type="SUPFAM" id="SSF56801">
    <property type="entry name" value="Acetyl-CoA synthetase-like"/>
    <property type="match status" value="1"/>
</dbReference>
<dbReference type="PANTHER" id="PTHR45527">
    <property type="entry name" value="NONRIBOSOMAL PEPTIDE SYNTHETASE"/>
    <property type="match status" value="1"/>
</dbReference>
<dbReference type="Gene3D" id="3.30.300.30">
    <property type="match status" value="1"/>
</dbReference>
<sequence>MQLAALVVPGGTRSVTERFREVADALPDVPALVSVEGSYTFAEANARSERIGAALGGEDDAASPVAVLLPQTADGLLGILGALKSGRPVVLLDPTLPDEKLHRIVAQAGATVCLTDEGDRVPLRTISPAEALTTGSPAEALTTGPGDARVDRAGREAAFICFTSGSTGRPKGVVLTHDMLLNEAYGGRDRLGVDAGDRVALVLPAAFMAGLTVFVFALLNGAGLYAYDPRVRGMRNMAAWLRSVQVTTLHCTPSLLRSLLAVLAPDERLTGLRLVTTCGEAIHGRDVTALRPHLPADCVYTSWSGSSEIGHLAFFPIPPGDPVPEGIVPVGFPAPGKQVTIVAENGEPVPAGQTGEVVVTSEYLSGGYWDAPDETAARFSGTVYRTGDLGRFDDRGVLHLMGRRDSAVKIRGYLVEPAEVEAALLTAPVIAEAVVVPVQQGSQPVHLAAYVAPHPTAGTPAPATLRRFLRERLPSWMVPTAIVVLPSLPRNERGKVDRVALPPPPENDAGLPPRSHWEVIVADLWAQVLDLESVGVHDDFMALGGDSLAVEELLAAVEERLRLRLTSADLVAAPTVAEFARLVSQARPAGRHPTLVTLRANGEREPIFCFAGAGGLGFSFLPLARRLPGDRPVHALQAYGLENRGLPDWSVGRAARRHLATIRKLQPRGPYHLVGHSLGGLIALDVAHRLVALGEEVSLVAVLDTYLPKLAKEMTFAGPVGRPELVPVKRPKGGLLARLRGDSRELWSYRMRLPLAGVVPFDGITQYGVFFEQGHLLTRLHRVRPWAGRSLLFLAEEHPGDPAAWGGVLTGDLDIHRVGCDHPSVLREPHVESVASAIAKAL</sequence>
<dbReference type="GO" id="GO:0031177">
    <property type="term" value="F:phosphopantetheine binding"/>
    <property type="evidence" value="ECO:0007669"/>
    <property type="project" value="InterPro"/>
</dbReference>
<feature type="domain" description="Carrier" evidence="4">
    <location>
        <begin position="512"/>
        <end position="587"/>
    </location>
</feature>
<dbReference type="SMART" id="SM00823">
    <property type="entry name" value="PKS_PP"/>
    <property type="match status" value="1"/>
</dbReference>
<dbReference type="PROSITE" id="PS50075">
    <property type="entry name" value="CARRIER"/>
    <property type="match status" value="1"/>
</dbReference>
<dbReference type="InterPro" id="IPR020845">
    <property type="entry name" value="AMP-binding_CS"/>
</dbReference>
<dbReference type="InterPro" id="IPR020806">
    <property type="entry name" value="PKS_PP-bd"/>
</dbReference>
<dbReference type="InterPro" id="IPR045851">
    <property type="entry name" value="AMP-bd_C_sf"/>
</dbReference>
<accession>A0A372G614</accession>
<dbReference type="InterPro" id="IPR036736">
    <property type="entry name" value="ACP-like_sf"/>
</dbReference>
<dbReference type="Gene3D" id="1.10.1200.10">
    <property type="entry name" value="ACP-like"/>
    <property type="match status" value="1"/>
</dbReference>
<dbReference type="Gene3D" id="3.40.50.12780">
    <property type="entry name" value="N-terminal domain of ligase-like"/>
    <property type="match status" value="1"/>
</dbReference>
<protein>
    <submittedName>
        <fullName evidence="5">Alpha/beta fold hydrolase</fullName>
    </submittedName>
</protein>
<dbReference type="GO" id="GO:0016787">
    <property type="term" value="F:hydrolase activity"/>
    <property type="evidence" value="ECO:0007669"/>
    <property type="project" value="UniProtKB-KW"/>
</dbReference>
<dbReference type="InterPro" id="IPR020802">
    <property type="entry name" value="TesA-like"/>
</dbReference>
<evidence type="ECO:0000256" key="2">
    <source>
        <dbReference type="ARBA" id="ARBA00022450"/>
    </source>
</evidence>
<dbReference type="Pfam" id="PF00501">
    <property type="entry name" value="AMP-binding"/>
    <property type="match status" value="1"/>
</dbReference>
<dbReference type="Pfam" id="PF00975">
    <property type="entry name" value="Thioesterase"/>
    <property type="match status" value="1"/>
</dbReference>
<dbReference type="Pfam" id="PF13193">
    <property type="entry name" value="AMP-binding_C"/>
    <property type="match status" value="1"/>
</dbReference>
<dbReference type="SMART" id="SM00824">
    <property type="entry name" value="PKS_TE"/>
    <property type="match status" value="1"/>
</dbReference>
<comment type="caution">
    <text evidence="5">The sequence shown here is derived from an EMBL/GenBank/DDBJ whole genome shotgun (WGS) entry which is preliminary data.</text>
</comment>
<dbReference type="Proteomes" id="UP000262621">
    <property type="component" value="Unassembled WGS sequence"/>
</dbReference>